<evidence type="ECO:0000256" key="1">
    <source>
        <dbReference type="ARBA" id="ARBA00006484"/>
    </source>
</evidence>
<dbReference type="InterPro" id="IPR002347">
    <property type="entry name" value="SDR_fam"/>
</dbReference>
<dbReference type="PANTHER" id="PTHR24321">
    <property type="entry name" value="DEHYDROGENASES, SHORT CHAIN"/>
    <property type="match status" value="1"/>
</dbReference>
<gene>
    <name evidence="3" type="ORF">C8D77_10185</name>
</gene>
<dbReference type="InterPro" id="IPR020904">
    <property type="entry name" value="Sc_DH/Rdtase_CS"/>
</dbReference>
<dbReference type="FunFam" id="3.40.50.720:FF:000084">
    <property type="entry name" value="Short-chain dehydrogenase reductase"/>
    <property type="match status" value="1"/>
</dbReference>
<evidence type="ECO:0000256" key="2">
    <source>
        <dbReference type="ARBA" id="ARBA00023002"/>
    </source>
</evidence>
<dbReference type="PROSITE" id="PS00061">
    <property type="entry name" value="ADH_SHORT"/>
    <property type="match status" value="1"/>
</dbReference>
<dbReference type="AlphaFoldDB" id="A0A8E2WIV6"/>
<name>A0A8E2WIV6_RHILI</name>
<protein>
    <submittedName>
        <fullName evidence="3">NAD(P)-dependent dehydrogenase (Short-subunit alcohol dehydrogenase family)</fullName>
    </submittedName>
</protein>
<dbReference type="PRINTS" id="PR00080">
    <property type="entry name" value="SDRFAMILY"/>
</dbReference>
<proteinExistence type="inferred from homology"/>
<dbReference type="PANTHER" id="PTHR24321:SF8">
    <property type="entry name" value="ESTRADIOL 17-BETA-DEHYDROGENASE 8-RELATED"/>
    <property type="match status" value="1"/>
</dbReference>
<evidence type="ECO:0000313" key="3">
    <source>
        <dbReference type="EMBL" id="PWJ93406.1"/>
    </source>
</evidence>
<dbReference type="EMBL" id="QGGH01000001">
    <property type="protein sequence ID" value="PWJ93406.1"/>
    <property type="molecule type" value="Genomic_DNA"/>
</dbReference>
<sequence>MRLKGKAAIVTGAGAGIGAAVAELFVKEGARVLVVDRDGARASEVADRTGALAFEADVSDEASVATMVRRAQEAFGRVDILVNNAGYGIRGSVVTTAAADWDALMAVNLKGVFLCSKYVIPVMAAGGGGVIVNTASNVAHVGLADRAAYVASKGGVAALTRAMALDHVADKIRVNAVAPGVTWSSYFETMLETHPDPQGFVAALNARSPMNRVAQPTEIANAILWLASDESSFATGSILTVDGGMSAW</sequence>
<reference evidence="3 4" key="1">
    <citation type="submission" date="2018-05" db="EMBL/GenBank/DDBJ databases">
        <title>Genomic Encyclopedia of Type Strains, Phase IV (KMG-IV): sequencing the most valuable type-strain genomes for metagenomic binning, comparative biology and taxonomic classification.</title>
        <authorList>
            <person name="Goeker M."/>
        </authorList>
    </citation>
    <scope>NUCLEOTIDE SEQUENCE [LARGE SCALE GENOMIC DNA]</scope>
    <source>
        <strain evidence="3 4">DSM 2626</strain>
    </source>
</reference>
<dbReference type="CDD" id="cd05233">
    <property type="entry name" value="SDR_c"/>
    <property type="match status" value="1"/>
</dbReference>
<keyword evidence="2" id="KW-0560">Oxidoreductase</keyword>
<dbReference type="SUPFAM" id="SSF51735">
    <property type="entry name" value="NAD(P)-binding Rossmann-fold domains"/>
    <property type="match status" value="1"/>
</dbReference>
<dbReference type="Proteomes" id="UP000245631">
    <property type="component" value="Unassembled WGS sequence"/>
</dbReference>
<dbReference type="Gene3D" id="3.40.50.720">
    <property type="entry name" value="NAD(P)-binding Rossmann-like Domain"/>
    <property type="match status" value="1"/>
</dbReference>
<organism evidence="3 4">
    <name type="scientific">Rhizobium loti</name>
    <name type="common">Mesorhizobium loti</name>
    <dbReference type="NCBI Taxonomy" id="381"/>
    <lineage>
        <taxon>Bacteria</taxon>
        <taxon>Pseudomonadati</taxon>
        <taxon>Pseudomonadota</taxon>
        <taxon>Alphaproteobacteria</taxon>
        <taxon>Hyphomicrobiales</taxon>
        <taxon>Phyllobacteriaceae</taxon>
        <taxon>Mesorhizobium</taxon>
    </lineage>
</organism>
<dbReference type="GO" id="GO:0016491">
    <property type="term" value="F:oxidoreductase activity"/>
    <property type="evidence" value="ECO:0007669"/>
    <property type="project" value="UniProtKB-KW"/>
</dbReference>
<accession>A0A8E2WIV6</accession>
<dbReference type="GeneID" id="61049443"/>
<dbReference type="NCBIfam" id="NF004791">
    <property type="entry name" value="PRK06138.1"/>
    <property type="match status" value="1"/>
</dbReference>
<evidence type="ECO:0000313" key="4">
    <source>
        <dbReference type="Proteomes" id="UP000245631"/>
    </source>
</evidence>
<dbReference type="RefSeq" id="WP_109661099.1">
    <property type="nucleotide sequence ID" value="NZ_QGGH01000001.1"/>
</dbReference>
<dbReference type="NCBIfam" id="NF005559">
    <property type="entry name" value="PRK07231.1"/>
    <property type="match status" value="1"/>
</dbReference>
<dbReference type="PRINTS" id="PR00081">
    <property type="entry name" value="GDHRDH"/>
</dbReference>
<dbReference type="Pfam" id="PF13561">
    <property type="entry name" value="adh_short_C2"/>
    <property type="match status" value="1"/>
</dbReference>
<comment type="caution">
    <text evidence="3">The sequence shown here is derived from an EMBL/GenBank/DDBJ whole genome shotgun (WGS) entry which is preliminary data.</text>
</comment>
<comment type="similarity">
    <text evidence="1">Belongs to the short-chain dehydrogenases/reductases (SDR) family.</text>
</comment>
<dbReference type="InterPro" id="IPR036291">
    <property type="entry name" value="NAD(P)-bd_dom_sf"/>
</dbReference>